<dbReference type="PATRIC" id="fig|1235802.3.peg.4109"/>
<dbReference type="Proteomes" id="UP000012589">
    <property type="component" value="Unassembled WGS sequence"/>
</dbReference>
<evidence type="ECO:0000313" key="1">
    <source>
        <dbReference type="EMBL" id="EMZ22647.1"/>
    </source>
</evidence>
<dbReference type="eggNOG" id="ENOG502ZBGG">
    <property type="taxonomic scope" value="Bacteria"/>
</dbReference>
<protein>
    <submittedName>
        <fullName evidence="1">Uncharacterized protein</fullName>
    </submittedName>
</protein>
<organism evidence="1 2">
    <name type="scientific">Eubacterium plexicaudatum ASF492</name>
    <dbReference type="NCBI Taxonomy" id="1235802"/>
    <lineage>
        <taxon>Bacteria</taxon>
        <taxon>Bacillati</taxon>
        <taxon>Bacillota</taxon>
        <taxon>Clostridia</taxon>
        <taxon>Eubacteriales</taxon>
        <taxon>Eubacteriaceae</taxon>
        <taxon>Eubacterium</taxon>
    </lineage>
</organism>
<gene>
    <name evidence="1" type="ORF">C823_03888</name>
</gene>
<dbReference type="STRING" id="1235802.C823_03888"/>
<dbReference type="HOGENOM" id="CLU_065337_0_0_9"/>
<reference evidence="1 2" key="1">
    <citation type="journal article" date="2014" name="Genome Announc.">
        <title>Draft genome sequences of the altered schaedler flora, a defined bacterial community from gnotobiotic mice.</title>
        <authorList>
            <person name="Wannemuehler M.J."/>
            <person name="Overstreet A.M."/>
            <person name="Ward D.V."/>
            <person name="Phillips G.J."/>
        </authorList>
    </citation>
    <scope>NUCLEOTIDE SEQUENCE [LARGE SCALE GENOMIC DNA]</scope>
    <source>
        <strain evidence="1 2">ASF492</strain>
    </source>
</reference>
<dbReference type="AlphaFoldDB" id="N2A004"/>
<keyword evidence="2" id="KW-1185">Reference proteome</keyword>
<name>N2A004_9FIRM</name>
<sequence>MNFESFEDLVGEKNFDEIKIIGKDVRYMGEPSHFAAMVRKGDQAELCILMQKKDRPEPDRSQRFSRLTREQRNRDFMKDFMSFGPDLRKLQTDDICLEFLQSTGTNELQVMDLDSMMYLMRLHAAGWHLPKEHPFYKKDWAQMQMLRCQFACPCGQLPKLGDDGIKITWGSYLIRHLIEKPVRLTIEHSGQDAEPKQDREQVRISFTIRDGNRTKQKAICHIYRVTLTDPRKEQDERFADPDYRRRMLEYMSPEEYEEMRRDLDARMDEMCPRGMYYPVVEYECTQDLQLKFYTKEYLDAQPKHTGQMVTMMAKVSSERQTGPHGMRLKCDVIQEPVTSAVTELEAELFEVYENIPEREEVLAYI</sequence>
<comment type="caution">
    <text evidence="1">The sequence shown here is derived from an EMBL/GenBank/DDBJ whole genome shotgun (WGS) entry which is preliminary data.</text>
</comment>
<dbReference type="OrthoDB" id="1792303at2"/>
<dbReference type="EMBL" id="AQFT01000119">
    <property type="protein sequence ID" value="EMZ22647.1"/>
    <property type="molecule type" value="Genomic_DNA"/>
</dbReference>
<evidence type="ECO:0000313" key="2">
    <source>
        <dbReference type="Proteomes" id="UP000012589"/>
    </source>
</evidence>
<accession>N2A004</accession>
<proteinExistence type="predicted"/>